<dbReference type="InterPro" id="IPR001129">
    <property type="entry name" value="Membr-assoc_MAPEG"/>
</dbReference>
<evidence type="ECO:0000256" key="5">
    <source>
        <dbReference type="SAM" id="Phobius"/>
    </source>
</evidence>
<reference evidence="6 7" key="1">
    <citation type="submission" date="2017-08" db="EMBL/GenBank/DDBJ databases">
        <title>Fine stratification of microbial communities through a metagenomic profile of the photic zone.</title>
        <authorList>
            <person name="Haro-Moreno J.M."/>
            <person name="Lopez-Perez M."/>
            <person name="De La Torre J."/>
            <person name="Picazo A."/>
            <person name="Camacho A."/>
            <person name="Rodriguez-Valera F."/>
        </authorList>
    </citation>
    <scope>NUCLEOTIDE SEQUENCE [LARGE SCALE GENOMIC DNA]</scope>
    <source>
        <strain evidence="6">MED-G28</strain>
    </source>
</reference>
<protein>
    <recommendedName>
        <fullName evidence="8">MAPEG family protein</fullName>
    </recommendedName>
</protein>
<dbReference type="GO" id="GO:0016020">
    <property type="term" value="C:membrane"/>
    <property type="evidence" value="ECO:0007669"/>
    <property type="project" value="UniProtKB-SubCell"/>
</dbReference>
<keyword evidence="3 5" id="KW-1133">Transmembrane helix</keyword>
<dbReference type="GO" id="GO:0004602">
    <property type="term" value="F:glutathione peroxidase activity"/>
    <property type="evidence" value="ECO:0007669"/>
    <property type="project" value="TreeGrafter"/>
</dbReference>
<feature type="transmembrane region" description="Helical" evidence="5">
    <location>
        <begin position="101"/>
        <end position="123"/>
    </location>
</feature>
<evidence type="ECO:0000256" key="4">
    <source>
        <dbReference type="ARBA" id="ARBA00023136"/>
    </source>
</evidence>
<dbReference type="GO" id="GO:0006691">
    <property type="term" value="P:leukotriene metabolic process"/>
    <property type="evidence" value="ECO:0007669"/>
    <property type="project" value="UniProtKB-ARBA"/>
</dbReference>
<organism evidence="6 7">
    <name type="scientific">OM182 bacterium MED-G28</name>
    <dbReference type="NCBI Taxonomy" id="1986256"/>
    <lineage>
        <taxon>Bacteria</taxon>
        <taxon>Pseudomonadati</taxon>
        <taxon>Pseudomonadota</taxon>
        <taxon>Gammaproteobacteria</taxon>
        <taxon>OMG group</taxon>
        <taxon>OM182 clade</taxon>
    </lineage>
</organism>
<dbReference type="PANTHER" id="PTHR10250">
    <property type="entry name" value="MICROSOMAL GLUTATHIONE S-TRANSFERASE"/>
    <property type="match status" value="1"/>
</dbReference>
<feature type="transmembrane region" description="Helical" evidence="5">
    <location>
        <begin position="68"/>
        <end position="89"/>
    </location>
</feature>
<dbReference type="Gene3D" id="1.20.120.550">
    <property type="entry name" value="Membrane associated eicosanoid/glutathione metabolism-like domain"/>
    <property type="match status" value="1"/>
</dbReference>
<evidence type="ECO:0000313" key="6">
    <source>
        <dbReference type="EMBL" id="PDH33975.1"/>
    </source>
</evidence>
<dbReference type="PANTHER" id="PTHR10250:SF15">
    <property type="entry name" value="MICROSOMAL GLUTATHIONE S-TRANSFERASE-RELATED"/>
    <property type="match status" value="1"/>
</dbReference>
<name>A0A2A5WBQ7_9GAMM</name>
<comment type="subcellular location">
    <subcellularLocation>
        <location evidence="1">Membrane</location>
        <topology evidence="1">Multi-pass membrane protein</topology>
    </subcellularLocation>
</comment>
<dbReference type="InterPro" id="IPR023352">
    <property type="entry name" value="MAPEG-like_dom_sf"/>
</dbReference>
<dbReference type="AlphaFoldDB" id="A0A2A5WBQ7"/>
<evidence type="ECO:0000256" key="2">
    <source>
        <dbReference type="ARBA" id="ARBA00022692"/>
    </source>
</evidence>
<dbReference type="Pfam" id="PF01124">
    <property type="entry name" value="MAPEG"/>
    <property type="match status" value="1"/>
</dbReference>
<evidence type="ECO:0000256" key="1">
    <source>
        <dbReference type="ARBA" id="ARBA00004141"/>
    </source>
</evidence>
<evidence type="ECO:0000256" key="3">
    <source>
        <dbReference type="ARBA" id="ARBA00022989"/>
    </source>
</evidence>
<proteinExistence type="predicted"/>
<dbReference type="SUPFAM" id="SSF161084">
    <property type="entry name" value="MAPEG domain-like"/>
    <property type="match status" value="1"/>
</dbReference>
<evidence type="ECO:0008006" key="8">
    <source>
        <dbReference type="Google" id="ProtNLM"/>
    </source>
</evidence>
<comment type="caution">
    <text evidence="6">The sequence shown here is derived from an EMBL/GenBank/DDBJ whole genome shotgun (WGS) entry which is preliminary data.</text>
</comment>
<accession>A0A2A5WBQ7</accession>
<keyword evidence="4 5" id="KW-0472">Membrane</keyword>
<dbReference type="InterPro" id="IPR050997">
    <property type="entry name" value="MAPEG"/>
</dbReference>
<dbReference type="GO" id="GO:0004364">
    <property type="term" value="F:glutathione transferase activity"/>
    <property type="evidence" value="ECO:0007669"/>
    <property type="project" value="TreeGrafter"/>
</dbReference>
<gene>
    <name evidence="6" type="ORF">CNF02_06360</name>
</gene>
<sequence length="127" mass="13982">MELTALITLALLIEYFIFMMLVGAARGKTGIQAPATTGDPFFEATLRVQQNTLEQLIYVIPSLWICSYFLNELLAVSLGTVFLIGRIIFCVGYRTAPEKRAIGFMTGWLASIVLILSACWGVISSLL</sequence>
<dbReference type="Proteomes" id="UP000219329">
    <property type="component" value="Unassembled WGS sequence"/>
</dbReference>
<dbReference type="EMBL" id="NTJZ01000005">
    <property type="protein sequence ID" value="PDH33975.1"/>
    <property type="molecule type" value="Genomic_DNA"/>
</dbReference>
<keyword evidence="2 5" id="KW-0812">Transmembrane</keyword>
<evidence type="ECO:0000313" key="7">
    <source>
        <dbReference type="Proteomes" id="UP000219329"/>
    </source>
</evidence>